<dbReference type="GO" id="GO:0005524">
    <property type="term" value="F:ATP binding"/>
    <property type="evidence" value="ECO:0007669"/>
    <property type="project" value="UniProtKB-UniRule"/>
</dbReference>
<evidence type="ECO:0000256" key="14">
    <source>
        <dbReference type="ARBA" id="ARBA00023267"/>
    </source>
</evidence>
<dbReference type="InterPro" id="IPR016185">
    <property type="entry name" value="PreATP-grasp_dom_sf"/>
</dbReference>
<organism evidence="20 21">
    <name type="scientific">Faecalitalea cylindroides</name>
    <dbReference type="NCBI Taxonomy" id="39483"/>
    <lineage>
        <taxon>Bacteria</taxon>
        <taxon>Bacillati</taxon>
        <taxon>Bacillota</taxon>
        <taxon>Erysipelotrichia</taxon>
        <taxon>Erysipelotrichales</taxon>
        <taxon>Erysipelotrichaceae</taxon>
        <taxon>Faecalitalea</taxon>
    </lineage>
</organism>
<keyword evidence="12 17" id="KW-0443">Lipid metabolism</keyword>
<evidence type="ECO:0000256" key="13">
    <source>
        <dbReference type="ARBA" id="ARBA00023160"/>
    </source>
</evidence>
<evidence type="ECO:0000313" key="21">
    <source>
        <dbReference type="Proteomes" id="UP000195447"/>
    </source>
</evidence>
<dbReference type="PANTHER" id="PTHR48095">
    <property type="entry name" value="PYRUVATE CARBOXYLASE SUBUNIT A"/>
    <property type="match status" value="1"/>
</dbReference>
<evidence type="ECO:0000256" key="15">
    <source>
        <dbReference type="ARBA" id="ARBA00048600"/>
    </source>
</evidence>
<dbReference type="InterPro" id="IPR011764">
    <property type="entry name" value="Biotin_carboxylation_dom"/>
</dbReference>
<evidence type="ECO:0000256" key="4">
    <source>
        <dbReference type="ARBA" id="ARBA00013263"/>
    </source>
</evidence>
<dbReference type="NCBIfam" id="NF006367">
    <property type="entry name" value="PRK08591.1"/>
    <property type="match status" value="1"/>
</dbReference>
<dbReference type="AlphaFoldDB" id="A0A1Y4LQD2"/>
<dbReference type="GO" id="GO:2001295">
    <property type="term" value="P:malonyl-CoA biosynthetic process"/>
    <property type="evidence" value="ECO:0007669"/>
    <property type="project" value="UniProtKB-UniPathway"/>
</dbReference>
<dbReference type="FunFam" id="3.30.1490.20:FF:000018">
    <property type="entry name" value="Biotin carboxylase"/>
    <property type="match status" value="1"/>
</dbReference>
<comment type="subunit">
    <text evidence="3 17">Acetyl-CoA carboxylase is a heterohexamer of biotin carboxyl carrier protein, biotin carboxylase and the two subunits of carboxyl transferase in a 2:2 complex.</text>
</comment>
<dbReference type="InterPro" id="IPR011054">
    <property type="entry name" value="Rudment_hybrid_motif"/>
</dbReference>
<dbReference type="InterPro" id="IPR013815">
    <property type="entry name" value="ATP_grasp_subdomain_1"/>
</dbReference>
<dbReference type="Gene3D" id="3.40.50.20">
    <property type="match status" value="1"/>
</dbReference>
<dbReference type="GO" id="GO:0004075">
    <property type="term" value="F:biotin carboxylase activity"/>
    <property type="evidence" value="ECO:0007669"/>
    <property type="project" value="UniProtKB-EC"/>
</dbReference>
<keyword evidence="11" id="KW-0460">Magnesium</keyword>
<dbReference type="EC" id="6.3.4.14" evidence="4 17"/>
<keyword evidence="13 17" id="KW-0275">Fatty acid biosynthesis</keyword>
<comment type="function">
    <text evidence="1 17">This protein is a component of the acetyl coenzyme A carboxylase complex; first, biotin carboxylase catalyzes the carboxylation of the carrier protein and then the transcarboxylase transfers the carboxyl group to form malonyl-CoA.</text>
</comment>
<evidence type="ECO:0000256" key="6">
    <source>
        <dbReference type="ARBA" id="ARBA00022598"/>
    </source>
</evidence>
<comment type="pathway">
    <text evidence="2 17">Lipid metabolism; malonyl-CoA biosynthesis; malonyl-CoA from acetyl-CoA: step 1/1.</text>
</comment>
<reference evidence="21" key="1">
    <citation type="submission" date="2017-04" db="EMBL/GenBank/DDBJ databases">
        <title>Function of individual gut microbiota members based on whole genome sequencing of pure cultures obtained from chicken caecum.</title>
        <authorList>
            <person name="Medvecky M."/>
            <person name="Cejkova D."/>
            <person name="Polansky O."/>
            <person name="Karasova D."/>
            <person name="Kubasova T."/>
            <person name="Cizek A."/>
            <person name="Rychlik I."/>
        </authorList>
    </citation>
    <scope>NUCLEOTIDE SEQUENCE [LARGE SCALE GENOMIC DNA]</scope>
    <source>
        <strain evidence="21">An178</strain>
    </source>
</reference>
<dbReference type="PROSITE" id="PS50979">
    <property type="entry name" value="BC"/>
    <property type="match status" value="1"/>
</dbReference>
<feature type="domain" description="Biotin carboxylation" evidence="19">
    <location>
        <begin position="1"/>
        <end position="446"/>
    </location>
</feature>
<dbReference type="NCBIfam" id="TIGR00514">
    <property type="entry name" value="accC"/>
    <property type="match status" value="1"/>
</dbReference>
<keyword evidence="8 16" id="KW-0547">Nucleotide-binding</keyword>
<dbReference type="Gene3D" id="3.30.470.20">
    <property type="entry name" value="ATP-grasp fold, B domain"/>
    <property type="match status" value="1"/>
</dbReference>
<evidence type="ECO:0000256" key="3">
    <source>
        <dbReference type="ARBA" id="ARBA00011750"/>
    </source>
</evidence>
<accession>A0A1Y4LQD2</accession>
<name>A0A1Y4LQD2_9FIRM</name>
<dbReference type="Pfam" id="PF00289">
    <property type="entry name" value="Biotin_carb_N"/>
    <property type="match status" value="1"/>
</dbReference>
<dbReference type="RefSeq" id="WP_087159091.1">
    <property type="nucleotide sequence ID" value="NZ_NFKM01000022.1"/>
</dbReference>
<dbReference type="SUPFAM" id="SSF56059">
    <property type="entry name" value="Glutathione synthetase ATP-binding domain-like"/>
    <property type="match status" value="1"/>
</dbReference>
<dbReference type="Pfam" id="PF02785">
    <property type="entry name" value="Biotin_carb_C"/>
    <property type="match status" value="1"/>
</dbReference>
<dbReference type="Gene3D" id="3.30.1490.20">
    <property type="entry name" value="ATP-grasp fold, A domain"/>
    <property type="match status" value="1"/>
</dbReference>
<keyword evidence="5 17" id="KW-0444">Lipid biosynthesis</keyword>
<dbReference type="Proteomes" id="UP000195447">
    <property type="component" value="Unassembled WGS sequence"/>
</dbReference>
<evidence type="ECO:0000256" key="10">
    <source>
        <dbReference type="ARBA" id="ARBA00022840"/>
    </source>
</evidence>
<dbReference type="GO" id="GO:0046872">
    <property type="term" value="F:metal ion binding"/>
    <property type="evidence" value="ECO:0007669"/>
    <property type="project" value="UniProtKB-KW"/>
</dbReference>
<protein>
    <recommendedName>
        <fullName evidence="4 17">Biotin carboxylase</fullName>
        <ecNumber evidence="4 17">6.3.4.14</ecNumber>
    </recommendedName>
    <alternativeName>
        <fullName evidence="17">Acetyl-coenzyme A carboxylase biotin carboxylase subunit A</fullName>
    </alternativeName>
</protein>
<dbReference type="PROSITE" id="PS50975">
    <property type="entry name" value="ATP_GRASP"/>
    <property type="match status" value="1"/>
</dbReference>
<evidence type="ECO:0000259" key="18">
    <source>
        <dbReference type="PROSITE" id="PS50975"/>
    </source>
</evidence>
<dbReference type="InterPro" id="IPR005482">
    <property type="entry name" value="Biotin_COase_C"/>
</dbReference>
<evidence type="ECO:0000256" key="7">
    <source>
        <dbReference type="ARBA" id="ARBA00022723"/>
    </source>
</evidence>
<dbReference type="GO" id="GO:0006633">
    <property type="term" value="P:fatty acid biosynthetic process"/>
    <property type="evidence" value="ECO:0007669"/>
    <property type="project" value="UniProtKB-KW"/>
</dbReference>
<evidence type="ECO:0000313" key="20">
    <source>
        <dbReference type="EMBL" id="OUP57161.1"/>
    </source>
</evidence>
<keyword evidence="14 17" id="KW-0092">Biotin</keyword>
<evidence type="ECO:0000256" key="11">
    <source>
        <dbReference type="ARBA" id="ARBA00022842"/>
    </source>
</evidence>
<keyword evidence="6 17" id="KW-0436">Ligase</keyword>
<evidence type="ECO:0000256" key="17">
    <source>
        <dbReference type="RuleBase" id="RU365063"/>
    </source>
</evidence>
<dbReference type="SMART" id="SM00878">
    <property type="entry name" value="Biotin_carb_C"/>
    <property type="match status" value="1"/>
</dbReference>
<evidence type="ECO:0000256" key="8">
    <source>
        <dbReference type="ARBA" id="ARBA00022741"/>
    </source>
</evidence>
<evidence type="ECO:0000256" key="9">
    <source>
        <dbReference type="ARBA" id="ARBA00022832"/>
    </source>
</evidence>
<dbReference type="InterPro" id="IPR005481">
    <property type="entry name" value="BC-like_N"/>
</dbReference>
<dbReference type="PANTHER" id="PTHR48095:SF2">
    <property type="entry name" value="BIOTIN CARBOXYLASE, CHLOROPLASTIC"/>
    <property type="match status" value="1"/>
</dbReference>
<evidence type="ECO:0000259" key="19">
    <source>
        <dbReference type="PROSITE" id="PS50979"/>
    </source>
</evidence>
<keyword evidence="7" id="KW-0479">Metal-binding</keyword>
<keyword evidence="9 17" id="KW-0276">Fatty acid metabolism</keyword>
<evidence type="ECO:0000256" key="5">
    <source>
        <dbReference type="ARBA" id="ARBA00022516"/>
    </source>
</evidence>
<evidence type="ECO:0000256" key="2">
    <source>
        <dbReference type="ARBA" id="ARBA00004956"/>
    </source>
</evidence>
<keyword evidence="21" id="KW-1185">Reference proteome</keyword>
<dbReference type="EMBL" id="NFKM01000022">
    <property type="protein sequence ID" value="OUP57161.1"/>
    <property type="molecule type" value="Genomic_DNA"/>
</dbReference>
<dbReference type="Pfam" id="PF02786">
    <property type="entry name" value="CPSase_L_D2"/>
    <property type="match status" value="1"/>
</dbReference>
<sequence length="455" mass="50678">MIRRLLIANRGEIAVRIIRACKELGIETVVVYSTADKESLAVQLADQAVCIGPAPAKDSYLNMGLIVQTACSTGCDAVHPGYGFLSENAKFARLVQECDMTFVGPNPKLIQMMGDKTQARKLMKEAGVPVVEGCEDALKSVENAKNMAESIGYPVIIKARLGGGGRGMRIVYKAEDLENAYTEARQEAKVCFENDEVYMERYVENPKHIEVQILGDHYGHVVHLFERDCSFQRKNQKIIEEAPCTALTRDNREKLLSQAVNAARSIGYDSAGTMEFLMDKQGNFYFMEMNTRIQVEHPVTEAITGVDLIKWQIKIASGQHLTLKQEDIQCHGHAMECRINAEDVAHDFAPSPGPVTFMHVPGGHGVRVDTAVYNGSIISPYYDSMIMKLIVSAGNRLECIKKMRASLEETIVSGVKTNIEFNYLTLYQKEFIEGSHDIGYAPILLKRLKENGQFI</sequence>
<dbReference type="InterPro" id="IPR004549">
    <property type="entry name" value="Acetyl_CoA_COase_biotin_COase"/>
</dbReference>
<proteinExistence type="predicted"/>
<comment type="catalytic activity">
    <reaction evidence="15 17">
        <text>N(6)-biotinyl-L-lysyl-[protein] + hydrogencarbonate + ATP = N(6)-carboxybiotinyl-L-lysyl-[protein] + ADP + phosphate + H(+)</text>
        <dbReference type="Rhea" id="RHEA:13501"/>
        <dbReference type="Rhea" id="RHEA-COMP:10505"/>
        <dbReference type="Rhea" id="RHEA-COMP:10506"/>
        <dbReference type="ChEBI" id="CHEBI:15378"/>
        <dbReference type="ChEBI" id="CHEBI:17544"/>
        <dbReference type="ChEBI" id="CHEBI:30616"/>
        <dbReference type="ChEBI" id="CHEBI:43474"/>
        <dbReference type="ChEBI" id="CHEBI:83144"/>
        <dbReference type="ChEBI" id="CHEBI:83145"/>
        <dbReference type="ChEBI" id="CHEBI:456216"/>
        <dbReference type="EC" id="6.3.4.14"/>
    </reaction>
</comment>
<dbReference type="InterPro" id="IPR005479">
    <property type="entry name" value="CPAse_ATP-bd"/>
</dbReference>
<dbReference type="SUPFAM" id="SSF51246">
    <property type="entry name" value="Rudiment single hybrid motif"/>
    <property type="match status" value="1"/>
</dbReference>
<dbReference type="InterPro" id="IPR011761">
    <property type="entry name" value="ATP-grasp"/>
</dbReference>
<feature type="domain" description="ATP-grasp" evidence="18">
    <location>
        <begin position="120"/>
        <end position="317"/>
    </location>
</feature>
<dbReference type="InterPro" id="IPR051602">
    <property type="entry name" value="ACC_Biotin_Carboxylase"/>
</dbReference>
<evidence type="ECO:0000256" key="16">
    <source>
        <dbReference type="PROSITE-ProRule" id="PRU00409"/>
    </source>
</evidence>
<keyword evidence="10 16" id="KW-0067">ATP-binding</keyword>
<comment type="caution">
    <text evidence="20">The sequence shown here is derived from an EMBL/GenBank/DDBJ whole genome shotgun (WGS) entry which is preliminary data.</text>
</comment>
<evidence type="ECO:0000256" key="12">
    <source>
        <dbReference type="ARBA" id="ARBA00023098"/>
    </source>
</evidence>
<dbReference type="UniPathway" id="UPA00655">
    <property type="reaction ID" value="UER00711"/>
</dbReference>
<dbReference type="PROSITE" id="PS00867">
    <property type="entry name" value="CPSASE_2"/>
    <property type="match status" value="1"/>
</dbReference>
<dbReference type="SUPFAM" id="SSF52440">
    <property type="entry name" value="PreATP-grasp domain"/>
    <property type="match status" value="1"/>
</dbReference>
<evidence type="ECO:0000256" key="1">
    <source>
        <dbReference type="ARBA" id="ARBA00003761"/>
    </source>
</evidence>
<dbReference type="FunFam" id="3.40.50.20:FF:000010">
    <property type="entry name" value="Propionyl-CoA carboxylase subunit alpha"/>
    <property type="match status" value="1"/>
</dbReference>
<gene>
    <name evidence="20" type="ORF">B5F14_09165</name>
</gene>